<dbReference type="GO" id="GO:0047453">
    <property type="term" value="F:ATP-dependent NAD(P)H-hydrate dehydratase activity"/>
    <property type="evidence" value="ECO:0007669"/>
    <property type="project" value="UniProtKB-UniRule"/>
</dbReference>
<dbReference type="NCBIfam" id="TIGR00196">
    <property type="entry name" value="yjeF_cterm"/>
    <property type="match status" value="1"/>
</dbReference>
<evidence type="ECO:0000256" key="4">
    <source>
        <dbReference type="ARBA" id="ARBA00023027"/>
    </source>
</evidence>
<reference evidence="8 9" key="1">
    <citation type="journal article" date="2015" name="Plant Cell">
        <title>Oil accumulation by the oleaginous diatom Fistulifera solaris as revealed by the genome and transcriptome.</title>
        <authorList>
            <person name="Tanaka T."/>
            <person name="Maeda Y."/>
            <person name="Veluchamy A."/>
            <person name="Tanaka M."/>
            <person name="Abida H."/>
            <person name="Marechal E."/>
            <person name="Bowler C."/>
            <person name="Muto M."/>
            <person name="Sunaga Y."/>
            <person name="Tanaka M."/>
            <person name="Yoshino T."/>
            <person name="Taniguchi T."/>
            <person name="Fukuda Y."/>
            <person name="Nemoto M."/>
            <person name="Matsumoto M."/>
            <person name="Wong P.S."/>
            <person name="Aburatani S."/>
            <person name="Fujibuchi W."/>
        </authorList>
    </citation>
    <scope>NUCLEOTIDE SEQUENCE [LARGE SCALE GENOMIC DNA]</scope>
    <source>
        <strain evidence="8 9">JPCC DA0580</strain>
    </source>
</reference>
<evidence type="ECO:0000259" key="7">
    <source>
        <dbReference type="PROSITE" id="PS51383"/>
    </source>
</evidence>
<dbReference type="InParanoid" id="A0A1Z5JYM1"/>
<evidence type="ECO:0000313" key="8">
    <source>
        <dbReference type="EMBL" id="GAX18918.1"/>
    </source>
</evidence>
<accession>A0A1Z5JYM1</accession>
<comment type="function">
    <text evidence="6">Catalyzes the dehydration of the S-form of NAD(P)HX at the expense of ATP, which is converted to ADP. Together with NAD(P)HX epimerase, which catalyzes the epimerization of the S- and R-forms, the enzyme allows the repair of both epimers of NAD(P)HX, a damaged form of NAD(P)H that is a result of enzymatic or heat-dependent hydration.</text>
</comment>
<comment type="catalytic activity">
    <reaction evidence="6">
        <text>(6S)-NADHX + ATP = ADP + phosphate + NADH + H(+)</text>
        <dbReference type="Rhea" id="RHEA:19017"/>
        <dbReference type="ChEBI" id="CHEBI:15378"/>
        <dbReference type="ChEBI" id="CHEBI:30616"/>
        <dbReference type="ChEBI" id="CHEBI:43474"/>
        <dbReference type="ChEBI" id="CHEBI:57945"/>
        <dbReference type="ChEBI" id="CHEBI:64074"/>
        <dbReference type="ChEBI" id="CHEBI:456216"/>
        <dbReference type="EC" id="4.2.1.93"/>
    </reaction>
</comment>
<evidence type="ECO:0000256" key="3">
    <source>
        <dbReference type="ARBA" id="ARBA00022857"/>
    </source>
</evidence>
<keyword evidence="5 6" id="KW-0456">Lyase</keyword>
<dbReference type="PANTHER" id="PTHR12592">
    <property type="entry name" value="ATP-DEPENDENT (S)-NAD(P)H-HYDRATE DEHYDRATASE FAMILY MEMBER"/>
    <property type="match status" value="1"/>
</dbReference>
<gene>
    <name evidence="8" type="ORF">FisN_8Hh136</name>
</gene>
<dbReference type="CDD" id="cd01171">
    <property type="entry name" value="YXKO-related"/>
    <property type="match status" value="1"/>
</dbReference>
<feature type="domain" description="YjeF C-terminal" evidence="7">
    <location>
        <begin position="5"/>
        <end position="300"/>
    </location>
</feature>
<organism evidence="8 9">
    <name type="scientific">Fistulifera solaris</name>
    <name type="common">Oleaginous diatom</name>
    <dbReference type="NCBI Taxonomy" id="1519565"/>
    <lineage>
        <taxon>Eukaryota</taxon>
        <taxon>Sar</taxon>
        <taxon>Stramenopiles</taxon>
        <taxon>Ochrophyta</taxon>
        <taxon>Bacillariophyta</taxon>
        <taxon>Bacillariophyceae</taxon>
        <taxon>Bacillariophycidae</taxon>
        <taxon>Naviculales</taxon>
        <taxon>Naviculaceae</taxon>
        <taxon>Fistulifera</taxon>
    </lineage>
</organism>
<comment type="caution">
    <text evidence="8">The sequence shown here is derived from an EMBL/GenBank/DDBJ whole genome shotgun (WGS) entry which is preliminary data.</text>
</comment>
<dbReference type="GO" id="GO:0005524">
    <property type="term" value="F:ATP binding"/>
    <property type="evidence" value="ECO:0007669"/>
    <property type="project" value="UniProtKB-KW"/>
</dbReference>
<evidence type="ECO:0000256" key="6">
    <source>
        <dbReference type="HAMAP-Rule" id="MF_03157"/>
    </source>
</evidence>
<dbReference type="Pfam" id="PF01256">
    <property type="entry name" value="Carb_kinase"/>
    <property type="match status" value="1"/>
</dbReference>
<dbReference type="FunCoup" id="A0A1Z5JYM1">
    <property type="interactions" value="159"/>
</dbReference>
<name>A0A1Z5JYM1_FISSO</name>
<evidence type="ECO:0000256" key="1">
    <source>
        <dbReference type="ARBA" id="ARBA00022741"/>
    </source>
</evidence>
<keyword evidence="3" id="KW-0521">NADP</keyword>
<dbReference type="GO" id="GO:0046496">
    <property type="term" value="P:nicotinamide nucleotide metabolic process"/>
    <property type="evidence" value="ECO:0007669"/>
    <property type="project" value="UniProtKB-UniRule"/>
</dbReference>
<keyword evidence="6" id="KW-0597">Phosphoprotein</keyword>
<dbReference type="SUPFAM" id="SSF53613">
    <property type="entry name" value="Ribokinase-like"/>
    <property type="match status" value="1"/>
</dbReference>
<dbReference type="HAMAP" id="MF_01965">
    <property type="entry name" value="NADHX_dehydratase"/>
    <property type="match status" value="1"/>
</dbReference>
<comment type="similarity">
    <text evidence="6">Belongs to the NnrD/CARKD family.</text>
</comment>
<feature type="binding site" evidence="6">
    <location>
        <begin position="201"/>
        <end position="205"/>
    </location>
    <ligand>
        <name>ATP</name>
        <dbReference type="ChEBI" id="CHEBI:30616"/>
    </ligand>
</feature>
<comment type="cofactor">
    <cofactor evidence="6">
        <name>Mg(2+)</name>
        <dbReference type="ChEBI" id="CHEBI:18420"/>
    </cofactor>
</comment>
<dbReference type="InterPro" id="IPR029056">
    <property type="entry name" value="Ribokinase-like"/>
</dbReference>
<dbReference type="InterPro" id="IPR000631">
    <property type="entry name" value="CARKD"/>
</dbReference>
<dbReference type="OrthoDB" id="8110916at2759"/>
<keyword evidence="1 6" id="KW-0547">Nucleotide-binding</keyword>
<dbReference type="PROSITE" id="PS51383">
    <property type="entry name" value="YJEF_C_3"/>
    <property type="match status" value="1"/>
</dbReference>
<keyword evidence="9" id="KW-1185">Reference proteome</keyword>
<protein>
    <recommendedName>
        <fullName evidence="6">ATP-dependent (S)-NAD(P)H-hydrate dehydratase</fullName>
        <ecNumber evidence="6">4.2.1.93</ecNumber>
    </recommendedName>
    <alternativeName>
        <fullName evidence="6">ATP-dependent NAD(P)HX dehydratase</fullName>
    </alternativeName>
</protein>
<evidence type="ECO:0000256" key="2">
    <source>
        <dbReference type="ARBA" id="ARBA00022840"/>
    </source>
</evidence>
<feature type="binding site" evidence="6">
    <location>
        <begin position="221"/>
        <end position="230"/>
    </location>
    <ligand>
        <name>ATP</name>
        <dbReference type="ChEBI" id="CHEBI:30616"/>
    </ligand>
</feature>
<feature type="binding site" evidence="6">
    <location>
        <position position="231"/>
    </location>
    <ligand>
        <name>(6S)-NADPHX</name>
        <dbReference type="ChEBI" id="CHEBI:64076"/>
    </ligand>
</feature>
<dbReference type="AlphaFoldDB" id="A0A1Z5JYM1"/>
<evidence type="ECO:0000313" key="9">
    <source>
        <dbReference type="Proteomes" id="UP000198406"/>
    </source>
</evidence>
<dbReference type="GO" id="GO:0110051">
    <property type="term" value="P:metabolite repair"/>
    <property type="evidence" value="ECO:0007669"/>
    <property type="project" value="TreeGrafter"/>
</dbReference>
<dbReference type="Gene3D" id="3.40.1190.20">
    <property type="match status" value="1"/>
</dbReference>
<feature type="binding site" evidence="6">
    <location>
        <position position="120"/>
    </location>
    <ligand>
        <name>(6S)-NADPHX</name>
        <dbReference type="ChEBI" id="CHEBI:64076"/>
    </ligand>
</feature>
<dbReference type="Proteomes" id="UP000198406">
    <property type="component" value="Unassembled WGS sequence"/>
</dbReference>
<comment type="catalytic activity">
    <reaction evidence="6">
        <text>(6S)-NADPHX + ATP = ADP + phosphate + NADPH + H(+)</text>
        <dbReference type="Rhea" id="RHEA:32231"/>
        <dbReference type="ChEBI" id="CHEBI:15378"/>
        <dbReference type="ChEBI" id="CHEBI:30616"/>
        <dbReference type="ChEBI" id="CHEBI:43474"/>
        <dbReference type="ChEBI" id="CHEBI:57783"/>
        <dbReference type="ChEBI" id="CHEBI:64076"/>
        <dbReference type="ChEBI" id="CHEBI:456216"/>
        <dbReference type="EC" id="4.2.1.93"/>
    </reaction>
</comment>
<keyword evidence="2 6" id="KW-0067">ATP-binding</keyword>
<keyword evidence="4 6" id="KW-0520">NAD</keyword>
<feature type="binding site" evidence="6">
    <location>
        <begin position="175"/>
        <end position="181"/>
    </location>
    <ligand>
        <name>(6S)-NADPHX</name>
        <dbReference type="ChEBI" id="CHEBI:64076"/>
    </ligand>
</feature>
<dbReference type="EMBL" id="BDSP01000133">
    <property type="protein sequence ID" value="GAX18918.1"/>
    <property type="molecule type" value="Genomic_DNA"/>
</dbReference>
<dbReference type="EC" id="4.2.1.93" evidence="6"/>
<evidence type="ECO:0000256" key="5">
    <source>
        <dbReference type="ARBA" id="ARBA00023239"/>
    </source>
</evidence>
<sequence>MTSWDPKTASKVILPLSSSNHKGSSGRVGILGGNARYTGAPYYVAMACLKAGADLAYVLTAQEAALPIKCYSPELMVEAVYVASEFNDAPNAKIEELSDAMAQNVISSMERLHCLVIGPGLGRCPVVFRAVAKIVEHAKQQQLHLVFDADALYMLSLPEYRNSLRGYHNAVLTPNVVEYKRLFENADEDDSAFDAVTIIQKGQQDRIMHGKASIMECAEEGGLKRSGGIGDILAGTVGTLVSWHAILKERDVADAEDLPLACWTACCFVRRSTKYAFEKHRRSMTAPDILNELGKAIDDMTGGEEAS</sequence>
<dbReference type="PANTHER" id="PTHR12592:SF0">
    <property type="entry name" value="ATP-DEPENDENT (S)-NAD(P)H-HYDRATE DEHYDRATASE"/>
    <property type="match status" value="1"/>
</dbReference>
<proteinExistence type="inferred from homology"/>